<organism evidence="4 5">
    <name type="scientific">Ceraceosorus guamensis</name>
    <dbReference type="NCBI Taxonomy" id="1522189"/>
    <lineage>
        <taxon>Eukaryota</taxon>
        <taxon>Fungi</taxon>
        <taxon>Dikarya</taxon>
        <taxon>Basidiomycota</taxon>
        <taxon>Ustilaginomycotina</taxon>
        <taxon>Exobasidiomycetes</taxon>
        <taxon>Ceraceosorales</taxon>
        <taxon>Ceraceosoraceae</taxon>
        <taxon>Ceraceosorus</taxon>
    </lineage>
</organism>
<dbReference type="InterPro" id="IPR016161">
    <property type="entry name" value="Ald_DH/histidinol_DH"/>
</dbReference>
<feature type="domain" description="Aldehyde dehydrogenase" evidence="3">
    <location>
        <begin position="133"/>
        <end position="614"/>
    </location>
</feature>
<evidence type="ECO:0000313" key="4">
    <source>
        <dbReference type="EMBL" id="PWN45270.1"/>
    </source>
</evidence>
<dbReference type="PROSITE" id="PS00070">
    <property type="entry name" value="ALDEHYDE_DEHYDR_CYS"/>
    <property type="match status" value="1"/>
</dbReference>
<dbReference type="STRING" id="1522189.A0A316W5N8"/>
<reference evidence="4 5" key="1">
    <citation type="journal article" date="2018" name="Mol. Biol. Evol.">
        <title>Broad Genomic Sampling Reveals a Smut Pathogenic Ancestry of the Fungal Clade Ustilaginomycotina.</title>
        <authorList>
            <person name="Kijpornyongpan T."/>
            <person name="Mondo S.J."/>
            <person name="Barry K."/>
            <person name="Sandor L."/>
            <person name="Lee J."/>
            <person name="Lipzen A."/>
            <person name="Pangilinan J."/>
            <person name="LaButti K."/>
            <person name="Hainaut M."/>
            <person name="Henrissat B."/>
            <person name="Grigoriev I.V."/>
            <person name="Spatafora J.W."/>
            <person name="Aime M.C."/>
        </authorList>
    </citation>
    <scope>NUCLEOTIDE SEQUENCE [LARGE SCALE GENOMIC DNA]</scope>
    <source>
        <strain evidence="4 5">MCA 4658</strain>
    </source>
</reference>
<dbReference type="Gene3D" id="3.40.605.10">
    <property type="entry name" value="Aldehyde Dehydrogenase, Chain A, domain 1"/>
    <property type="match status" value="1"/>
</dbReference>
<dbReference type="SUPFAM" id="SSF53720">
    <property type="entry name" value="ALDH-like"/>
    <property type="match status" value="1"/>
</dbReference>
<dbReference type="FunFam" id="3.40.309.10:FF:000024">
    <property type="entry name" value="Betaine aldehyde dehydrogenase"/>
    <property type="match status" value="1"/>
</dbReference>
<dbReference type="RefSeq" id="XP_025372430.1">
    <property type="nucleotide sequence ID" value="XM_025513037.1"/>
</dbReference>
<dbReference type="InterPro" id="IPR015590">
    <property type="entry name" value="Aldehyde_DH_dom"/>
</dbReference>
<sequence>MLEPPPRSMTSRLATWLSGNGRSSHTQPVKAAGGAFDIVAAPLYDWTHRFAALAKQHSPTWLADVVAQIEPHAGSILTAALTVVLVAFLTSTIIKRRKESARPVSVAVPHAVQAGWNGMVLPYPTVSSKAHPRLITCYDPSTAQHISDIQADDASAIFEKVRRAQAAQRAWRDSPFARRRRVLRTIKQWLANDMEVVVKVACRDTGKTAVDALLGEILTTFSKLDWLIGNTEAVLKTEVRPSNLLLAHKRCKVFHRPLGVVAACVSWNYPVHNLISPAIAALAAGNSVVVKVSEQVAWSSQYVLTALQACLVACGESPDLVQVVVCYPGDAEALTANPAIKHLTFIGSETVAKLVAQSAAKAMIPTCMELGGADPMIILENVDLKYFAPTWMRGTFGAAGQNCIGAERFIVSSKIVDEFIALMAPRIEALKPGSFLADTRFSESKDAKQAGDHVEHVDIGPLITGARIEALEAIIADAVKAGARVIIGGKRYAHPKHAHGHYFQPTLIVDIKPDMAIAQEELFAPIFRVMSFDSLDDAIALANGTRYGLGSSVFGSNKKQCMYVASKLDAGMCNINDFACGYLNQGLPFGGVKASGYGRFAGPEGLRALTSPKATTEDIFFSAIRTAIPPPLDYPLTNPTNAWSFAQGLGNFVGGSLSQKARGIFALIRGSL</sequence>
<dbReference type="GO" id="GO:0016620">
    <property type="term" value="F:oxidoreductase activity, acting on the aldehyde or oxo group of donors, NAD or NADP as acceptor"/>
    <property type="evidence" value="ECO:0007669"/>
    <property type="project" value="InterPro"/>
</dbReference>
<dbReference type="InterPro" id="IPR016162">
    <property type="entry name" value="Ald_DH_N"/>
</dbReference>
<keyword evidence="2" id="KW-0560">Oxidoreductase</keyword>
<evidence type="ECO:0000259" key="3">
    <source>
        <dbReference type="Pfam" id="PF00171"/>
    </source>
</evidence>
<dbReference type="InterPro" id="IPR016160">
    <property type="entry name" value="Ald_DH_CS_CYS"/>
</dbReference>
<dbReference type="Proteomes" id="UP000245783">
    <property type="component" value="Unassembled WGS sequence"/>
</dbReference>
<evidence type="ECO:0000256" key="1">
    <source>
        <dbReference type="ARBA" id="ARBA00009986"/>
    </source>
</evidence>
<keyword evidence="5" id="KW-1185">Reference proteome</keyword>
<dbReference type="FunCoup" id="A0A316W5N8">
    <property type="interactions" value="47"/>
</dbReference>
<dbReference type="Gene3D" id="3.40.309.10">
    <property type="entry name" value="Aldehyde Dehydrogenase, Chain A, domain 2"/>
    <property type="match status" value="1"/>
</dbReference>
<dbReference type="InParanoid" id="A0A316W5N8"/>
<dbReference type="AlphaFoldDB" id="A0A316W5N8"/>
<comment type="similarity">
    <text evidence="1">Belongs to the aldehyde dehydrogenase family.</text>
</comment>
<accession>A0A316W5N8</accession>
<proteinExistence type="inferred from homology"/>
<evidence type="ECO:0000256" key="2">
    <source>
        <dbReference type="ARBA" id="ARBA00023002"/>
    </source>
</evidence>
<dbReference type="OrthoDB" id="310895at2759"/>
<dbReference type="GeneID" id="37034907"/>
<evidence type="ECO:0000313" key="5">
    <source>
        <dbReference type="Proteomes" id="UP000245783"/>
    </source>
</evidence>
<gene>
    <name evidence="4" type="ORF">IE81DRAFT_320454</name>
</gene>
<dbReference type="Pfam" id="PF00171">
    <property type="entry name" value="Aldedh"/>
    <property type="match status" value="1"/>
</dbReference>
<dbReference type="InterPro" id="IPR016163">
    <property type="entry name" value="Ald_DH_C"/>
</dbReference>
<protein>
    <submittedName>
        <fullName evidence="4">ALDH-like protein</fullName>
    </submittedName>
</protein>
<dbReference type="EMBL" id="KZ819356">
    <property type="protein sequence ID" value="PWN45270.1"/>
    <property type="molecule type" value="Genomic_DNA"/>
</dbReference>
<name>A0A316W5N8_9BASI</name>
<dbReference type="PANTHER" id="PTHR11699">
    <property type="entry name" value="ALDEHYDE DEHYDROGENASE-RELATED"/>
    <property type="match status" value="1"/>
</dbReference>